<evidence type="ECO:0000259" key="2">
    <source>
        <dbReference type="Pfam" id="PF13439"/>
    </source>
</evidence>
<name>A0A1V0RSX7_9RHOB</name>
<keyword evidence="4" id="KW-1185">Reference proteome</keyword>
<sequence>MTKRPHILLVNVFFAPYTYGGATVVAEQVARELVNEDIARVSVISLISRPELQPYSVLRSQVMGIDNYLINVPQNRTYKYFYDNPEIGGVVSDLIADLSPDLMHVHCIQEIGVDILRVAKRAQVPIVISVHDYWWICERQFMVKPDQVYCAQDPVQIDACKGCVADFGAAKARFQTLQDAASLADVVTYPSHFARTLCEASGLAPGLGVVWENGVHMPRSDFAAKQAARRAADPRIVFGFVGGPSAIKGWLKIREAFKDLPRSDFGVRLVDGSLDGSWWAGQNLSRLPGEWRVVPRYHHSDMDDFYAGIDVLLFMSQWKETFGLTIREALARGIKVIQTDSGGTVEHNAVSRERLIAIGAGPGELRRQILEALDTGTSSVADQPVKVTSFLEQAVSFRKIMETVIK</sequence>
<evidence type="ECO:0000313" key="4">
    <source>
        <dbReference type="Proteomes" id="UP000192273"/>
    </source>
</evidence>
<dbReference type="PANTHER" id="PTHR45947:SF13">
    <property type="entry name" value="TRANSFERASE"/>
    <property type="match status" value="1"/>
</dbReference>
<dbReference type="KEGG" id="rmm:ROSMUCSMR3_03398"/>
<keyword evidence="3" id="KW-0808">Transferase</keyword>
<feature type="domain" description="Glycosyl transferase family 1" evidence="1">
    <location>
        <begin position="232"/>
        <end position="353"/>
    </location>
</feature>
<dbReference type="InterPro" id="IPR050194">
    <property type="entry name" value="Glycosyltransferase_grp1"/>
</dbReference>
<dbReference type="EMBL" id="CP020474">
    <property type="protein sequence ID" value="ARE84859.1"/>
    <property type="molecule type" value="Genomic_DNA"/>
</dbReference>
<reference evidence="3 4" key="1">
    <citation type="submission" date="2017-03" db="EMBL/GenBank/DDBJ databases">
        <title>Genome Sequence of Roseovarius mucosus strain SMR3 Isolated from a culture of the Diatom Skeletonema marinoi.</title>
        <authorList>
            <person name="Topel M."/>
            <person name="Pinder M."/>
            <person name="Johansson O.N."/>
            <person name="Kourtchenko O."/>
            <person name="Godhe A."/>
            <person name="Clarke A.K."/>
        </authorList>
    </citation>
    <scope>NUCLEOTIDE SEQUENCE [LARGE SCALE GENOMIC DNA]</scope>
    <source>
        <strain evidence="3 4">SMR3</strain>
    </source>
</reference>
<dbReference type="InterPro" id="IPR001296">
    <property type="entry name" value="Glyco_trans_1"/>
</dbReference>
<accession>A0A1V0RSX7</accession>
<protein>
    <submittedName>
        <fullName evidence="3">Glycosyltransferase Family 4</fullName>
    </submittedName>
</protein>
<dbReference type="AlphaFoldDB" id="A0A1V0RSX7"/>
<evidence type="ECO:0000259" key="1">
    <source>
        <dbReference type="Pfam" id="PF00534"/>
    </source>
</evidence>
<dbReference type="GO" id="GO:0016757">
    <property type="term" value="F:glycosyltransferase activity"/>
    <property type="evidence" value="ECO:0007669"/>
    <property type="project" value="InterPro"/>
</dbReference>
<dbReference type="SUPFAM" id="SSF53756">
    <property type="entry name" value="UDP-Glycosyltransferase/glycogen phosphorylase"/>
    <property type="match status" value="1"/>
</dbReference>
<dbReference type="RefSeq" id="WP_198385546.1">
    <property type="nucleotide sequence ID" value="NZ_CP020474.1"/>
</dbReference>
<dbReference type="Pfam" id="PF00534">
    <property type="entry name" value="Glycos_transf_1"/>
    <property type="match status" value="1"/>
</dbReference>
<proteinExistence type="predicted"/>
<dbReference type="PANTHER" id="PTHR45947">
    <property type="entry name" value="SULFOQUINOVOSYL TRANSFERASE SQD2"/>
    <property type="match status" value="1"/>
</dbReference>
<feature type="domain" description="Glycosyltransferase subfamily 4-like N-terminal" evidence="2">
    <location>
        <begin position="19"/>
        <end position="216"/>
    </location>
</feature>
<evidence type="ECO:0000313" key="3">
    <source>
        <dbReference type="EMBL" id="ARE84859.1"/>
    </source>
</evidence>
<dbReference type="InterPro" id="IPR028098">
    <property type="entry name" value="Glyco_trans_4-like_N"/>
</dbReference>
<dbReference type="Proteomes" id="UP000192273">
    <property type="component" value="Chromosome"/>
</dbReference>
<dbReference type="Gene3D" id="3.40.50.2000">
    <property type="entry name" value="Glycogen Phosphorylase B"/>
    <property type="match status" value="2"/>
</dbReference>
<organism evidence="3 4">
    <name type="scientific">Roseovarius mucosus</name>
    <dbReference type="NCBI Taxonomy" id="215743"/>
    <lineage>
        <taxon>Bacteria</taxon>
        <taxon>Pseudomonadati</taxon>
        <taxon>Pseudomonadota</taxon>
        <taxon>Alphaproteobacteria</taxon>
        <taxon>Rhodobacterales</taxon>
        <taxon>Roseobacteraceae</taxon>
        <taxon>Roseovarius</taxon>
    </lineage>
</organism>
<dbReference type="Pfam" id="PF13439">
    <property type="entry name" value="Glyco_transf_4"/>
    <property type="match status" value="1"/>
</dbReference>
<gene>
    <name evidence="3" type="ORF">ROSMUCSMR3_03398</name>
</gene>